<dbReference type="Proteomes" id="UP001437256">
    <property type="component" value="Unassembled WGS sequence"/>
</dbReference>
<evidence type="ECO:0000313" key="2">
    <source>
        <dbReference type="Proteomes" id="UP001437256"/>
    </source>
</evidence>
<organism evidence="1 2">
    <name type="scientific">Marasmius tenuissimus</name>
    <dbReference type="NCBI Taxonomy" id="585030"/>
    <lineage>
        <taxon>Eukaryota</taxon>
        <taxon>Fungi</taxon>
        <taxon>Dikarya</taxon>
        <taxon>Basidiomycota</taxon>
        <taxon>Agaricomycotina</taxon>
        <taxon>Agaricomycetes</taxon>
        <taxon>Agaricomycetidae</taxon>
        <taxon>Agaricales</taxon>
        <taxon>Marasmiineae</taxon>
        <taxon>Marasmiaceae</taxon>
        <taxon>Marasmius</taxon>
    </lineage>
</organism>
<name>A0ABR3AE01_9AGAR</name>
<proteinExistence type="predicted"/>
<dbReference type="EMBL" id="JBBXMP010000002">
    <property type="protein sequence ID" value="KAL0071765.1"/>
    <property type="molecule type" value="Genomic_DNA"/>
</dbReference>
<protein>
    <recommendedName>
        <fullName evidence="3">F-box domain-containing protein</fullName>
    </recommendedName>
</protein>
<sequence>MIHIIQWSCRSFVMQDAHHPQLSSRWNPSSRCPSGGYLNPQQNICSLSLWSDNDVKSLRTVNKSINAAVDRATWEVLPIILNLNRYNLDRGMTMLEEFSHAPASVVDRFLTLDIKSLNPSKHGRDIAPRRIFGDSGARLKPKDAEEIIEARTKVPEIVSKALSALKGLKAIRWLATQNDPEHVQVAVIESLGSLPHLADLHIDVETSVNIPPLHYLKNGSLLNLGIRHTSINKLSEPAQFMTSLATVLVHNPLLRGLELEMSAFHVDPLLPFHDLFRDVPPNTVQLRTLVLCGWSVQATPHLRSLCSIDLPCPWAVKVGQTQGSDPCEGLWRSLREAGSDTPVPLRHIRCSQVSEELLHLLRSESTQGLESLDVNDVCEDTNERSNQLARQFFEQAFHRHRGTLRILALIPEYTGDWTVGLGSLGRFDEYTQLTYLCVAFDPDEVRPGVGDNDVVASFIFRLARLPNLSTVVVLPVCSRSHRSAGHHGKLMAGHSILVKIKESIEKTVIPATSPVLPVNHYESE</sequence>
<evidence type="ECO:0000313" key="1">
    <source>
        <dbReference type="EMBL" id="KAL0071765.1"/>
    </source>
</evidence>
<reference evidence="1 2" key="1">
    <citation type="submission" date="2024-05" db="EMBL/GenBank/DDBJ databases">
        <title>A draft genome resource for the thread blight pathogen Marasmius tenuissimus strain MS-2.</title>
        <authorList>
            <person name="Yulfo-Soto G.E."/>
            <person name="Baruah I.K."/>
            <person name="Amoako-Attah I."/>
            <person name="Bukari Y."/>
            <person name="Meinhardt L.W."/>
            <person name="Bailey B.A."/>
            <person name="Cohen S.P."/>
        </authorList>
    </citation>
    <scope>NUCLEOTIDE SEQUENCE [LARGE SCALE GENOMIC DNA]</scope>
    <source>
        <strain evidence="1 2">MS-2</strain>
    </source>
</reference>
<gene>
    <name evidence="1" type="ORF">AAF712_000687</name>
</gene>
<evidence type="ECO:0008006" key="3">
    <source>
        <dbReference type="Google" id="ProtNLM"/>
    </source>
</evidence>
<keyword evidence="2" id="KW-1185">Reference proteome</keyword>
<comment type="caution">
    <text evidence="1">The sequence shown here is derived from an EMBL/GenBank/DDBJ whole genome shotgun (WGS) entry which is preliminary data.</text>
</comment>
<accession>A0ABR3AE01</accession>